<accession>A0A1H4BH18</accession>
<organism evidence="4 5">
    <name type="scientific">Arachidicoccus rhizosphaerae</name>
    <dbReference type="NCBI Taxonomy" id="551991"/>
    <lineage>
        <taxon>Bacteria</taxon>
        <taxon>Pseudomonadati</taxon>
        <taxon>Bacteroidota</taxon>
        <taxon>Chitinophagia</taxon>
        <taxon>Chitinophagales</taxon>
        <taxon>Chitinophagaceae</taxon>
        <taxon>Arachidicoccus</taxon>
    </lineage>
</organism>
<dbReference type="InterPro" id="IPR010998">
    <property type="entry name" value="Integrase_recombinase_N"/>
</dbReference>
<dbReference type="EMBL" id="FNQY01000021">
    <property type="protein sequence ID" value="SEA47420.1"/>
    <property type="molecule type" value="Genomic_DNA"/>
</dbReference>
<evidence type="ECO:0000256" key="1">
    <source>
        <dbReference type="ARBA" id="ARBA00023125"/>
    </source>
</evidence>
<dbReference type="AlphaFoldDB" id="A0A1H4BH18"/>
<dbReference type="Proteomes" id="UP000199041">
    <property type="component" value="Unassembled WGS sequence"/>
</dbReference>
<proteinExistence type="predicted"/>
<feature type="domain" description="Arm DNA-binding" evidence="3">
    <location>
        <begin position="33"/>
        <end position="119"/>
    </location>
</feature>
<keyword evidence="1" id="KW-0238">DNA-binding</keyword>
<reference evidence="4 5" key="1">
    <citation type="submission" date="2016-10" db="EMBL/GenBank/DDBJ databases">
        <authorList>
            <person name="de Groot N.N."/>
        </authorList>
    </citation>
    <scope>NUCLEOTIDE SEQUENCE [LARGE SCALE GENOMIC DNA]</scope>
    <source>
        <strain evidence="4 5">Vu-144</strain>
    </source>
</reference>
<name>A0A1H4BH18_9BACT</name>
<dbReference type="GO" id="GO:0003677">
    <property type="term" value="F:DNA binding"/>
    <property type="evidence" value="ECO:0007669"/>
    <property type="project" value="UniProtKB-KW"/>
</dbReference>
<evidence type="ECO:0000259" key="3">
    <source>
        <dbReference type="Pfam" id="PF17293"/>
    </source>
</evidence>
<evidence type="ECO:0000259" key="2">
    <source>
        <dbReference type="Pfam" id="PF13102"/>
    </source>
</evidence>
<gene>
    <name evidence="4" type="ORF">SAMN05192529_12138</name>
</gene>
<sequence>MVFHIVRSSHRFNFIIKNCEYGNDKKSTFKVLFYLKKNAPKKIGKVTVMCRITVNGKQSAFSTKLDISATNWDLKHGRVLGKSREAQKTNSKLDKIHSGIEECYSKIPKNEGAVNSTKFKNSFLGMESGELTFFKFYEQFLSENEKKVDSGLRVNGTRSKYKTLLRHLRNFALTKYGYSDVSFNNLTPDFAQDFDY</sequence>
<dbReference type="InterPro" id="IPR025269">
    <property type="entry name" value="SAM-like_dom"/>
</dbReference>
<protein>
    <submittedName>
        <fullName evidence="4">Phage integrase SAM-like domain-containing protein</fullName>
    </submittedName>
</protein>
<keyword evidence="5" id="KW-1185">Reference proteome</keyword>
<dbReference type="Pfam" id="PF13102">
    <property type="entry name" value="Phage_int_SAM_5"/>
    <property type="match status" value="1"/>
</dbReference>
<dbReference type="STRING" id="551991.SAMN05192529_12138"/>
<feature type="domain" description="Phage integrase SAM-like" evidence="2">
    <location>
        <begin position="132"/>
        <end position="195"/>
    </location>
</feature>
<evidence type="ECO:0000313" key="4">
    <source>
        <dbReference type="EMBL" id="SEA47420.1"/>
    </source>
</evidence>
<dbReference type="RefSeq" id="WP_244518960.1">
    <property type="nucleotide sequence ID" value="NZ_FNQY01000021.1"/>
</dbReference>
<dbReference type="InterPro" id="IPR035386">
    <property type="entry name" value="Arm-DNA-bind_5"/>
</dbReference>
<dbReference type="Gene3D" id="1.10.150.130">
    <property type="match status" value="1"/>
</dbReference>
<dbReference type="Pfam" id="PF17293">
    <property type="entry name" value="Arm-DNA-bind_5"/>
    <property type="match status" value="1"/>
</dbReference>
<evidence type="ECO:0000313" key="5">
    <source>
        <dbReference type="Proteomes" id="UP000199041"/>
    </source>
</evidence>